<accession>A8BS19</accession>
<dbReference type="GeneID" id="5698030"/>
<name>A8BS19_GIAIC</name>
<comment type="caution">
    <text evidence="1">The sequence shown here is derived from an EMBL/GenBank/DDBJ whole genome shotgun (WGS) entry which is preliminary data.</text>
</comment>
<dbReference type="EMBL" id="AACB03000001">
    <property type="protein sequence ID" value="KAE8304730.1"/>
    <property type="molecule type" value="Genomic_DNA"/>
</dbReference>
<evidence type="ECO:0000313" key="2">
    <source>
        <dbReference type="Proteomes" id="UP000001548"/>
    </source>
</evidence>
<gene>
    <name evidence="1" type="ORF">GL50803_002338</name>
</gene>
<dbReference type="KEGG" id="gla:GL50803_002338"/>
<reference evidence="1 2" key="1">
    <citation type="journal article" date="2007" name="Science">
        <title>Genomic minimalism in the early diverging intestinal parasite Giardia lamblia.</title>
        <authorList>
            <person name="Morrison H.G."/>
            <person name="McArthur A.G."/>
            <person name="Gillin F.D."/>
            <person name="Aley S.B."/>
            <person name="Adam R.D."/>
            <person name="Olsen G.J."/>
            <person name="Best A.A."/>
            <person name="Cande W.Z."/>
            <person name="Chen F."/>
            <person name="Cipriano M.J."/>
            <person name="Davids B.J."/>
            <person name="Dawson S.C."/>
            <person name="Elmendorf H.G."/>
            <person name="Hehl A.B."/>
            <person name="Holder M.E."/>
            <person name="Huse S.M."/>
            <person name="Kim U.U."/>
            <person name="Lasek-Nesselquist E."/>
            <person name="Manning G."/>
            <person name="Nigam A."/>
            <person name="Nixon J.E."/>
            <person name="Palm D."/>
            <person name="Passamaneck N.E."/>
            <person name="Prabhu A."/>
            <person name="Reich C.I."/>
            <person name="Reiner D.S."/>
            <person name="Samuelson J."/>
            <person name="Svard S.G."/>
            <person name="Sogin M.L."/>
        </authorList>
    </citation>
    <scope>NUCLEOTIDE SEQUENCE [LARGE SCALE GENOMIC DNA]</scope>
    <source>
        <strain evidence="1 2">WB C6</strain>
    </source>
</reference>
<organism evidence="1 2">
    <name type="scientific">Giardia intestinalis (strain ATCC 50803 / WB clone C6)</name>
    <name type="common">Giardia lamblia</name>
    <dbReference type="NCBI Taxonomy" id="184922"/>
    <lineage>
        <taxon>Eukaryota</taxon>
        <taxon>Metamonada</taxon>
        <taxon>Diplomonadida</taxon>
        <taxon>Hexamitidae</taxon>
        <taxon>Giardiinae</taxon>
        <taxon>Giardia</taxon>
    </lineage>
</organism>
<dbReference type="RefSeq" id="XP_001705129.1">
    <property type="nucleotide sequence ID" value="XM_001705077.1"/>
</dbReference>
<dbReference type="OMA" id="MELPICL"/>
<dbReference type="AlphaFoldDB" id="A8BS19"/>
<dbReference type="VEuPathDB" id="GiardiaDB:GL50803_2338"/>
<sequence length="214" mass="24511">MSTRNARLRDLSMRIFYKNYAYLMEVDAEVEEYGQMMDELRTLSKNISIDYLSLSPKDLREVHLKRAIMTEKINTILPQKLFQLITAKKQFELEVLEQHKALEADIRDGDEEDSQATPIPEGYLWAQVWSGYDIDERVCDILARAPRSVLLAFAAFFSKKNMELPICLVPFIEAAACNKIVLPTSSNLTKASLGPYSLMRSIVCSPNYKVPEFC</sequence>
<dbReference type="HOGENOM" id="CLU_1291127_0_0_1"/>
<protein>
    <submittedName>
        <fullName evidence="1">Uncharacterized protein</fullName>
    </submittedName>
</protein>
<evidence type="ECO:0000313" key="1">
    <source>
        <dbReference type="EMBL" id="KAE8304730.1"/>
    </source>
</evidence>
<dbReference type="Proteomes" id="UP000001548">
    <property type="component" value="Unassembled WGS sequence"/>
</dbReference>
<keyword evidence="2" id="KW-1185">Reference proteome</keyword>
<proteinExistence type="predicted"/>